<sequence>MVEEIKEVGGKVTCLAANNNFKLLLKFNEVANYCKENKIDLIHAHLPWSGFLSRVVFKKTELPLIYTEHNIQERYHIATRKLNAHTFNWQSIVLGVSADVTRSIEEKIKPNIPVKTLLNGVNTKKFNRDNFAGINIKKEYNIPEEAIVIGNLAVFREQKDIKTWVKSFKIINDRFPEVYALLVGAGPKEEEIKQLIETYGLQNRIILPGLQTNTVAFFSAMDVFMMSSQFEGLPIALLEAMSTGCAIVSTKAGGVVEVVRNQMDGLLCEVGDAKCLANNCIELLENPLLREEFQKKARKRVKAEFSLENMVVNLEKSYLSLLDNVVQ</sequence>
<dbReference type="PANTHER" id="PTHR12526:SF630">
    <property type="entry name" value="GLYCOSYLTRANSFERASE"/>
    <property type="match status" value="1"/>
</dbReference>
<dbReference type="Gene3D" id="3.40.50.2000">
    <property type="entry name" value="Glycogen Phosphorylase B"/>
    <property type="match status" value="2"/>
</dbReference>
<comment type="caution">
    <text evidence="3">The sequence shown here is derived from an EMBL/GenBank/DDBJ whole genome shotgun (WGS) entry which is preliminary data.</text>
</comment>
<feature type="domain" description="Glycosyl transferase family 1" evidence="1">
    <location>
        <begin position="136"/>
        <end position="300"/>
    </location>
</feature>
<dbReference type="SUPFAM" id="SSF53756">
    <property type="entry name" value="UDP-Glycosyltransferase/glycogen phosphorylase"/>
    <property type="match status" value="1"/>
</dbReference>
<dbReference type="Proteomes" id="UP000244174">
    <property type="component" value="Unassembled WGS sequence"/>
</dbReference>
<feature type="domain" description="Glycosyltransferase subfamily 4-like N-terminal" evidence="2">
    <location>
        <begin position="22"/>
        <end position="124"/>
    </location>
</feature>
<gene>
    <name evidence="3" type="ORF">C8P64_3057</name>
</gene>
<accession>A0A2T6AFQ7</accession>
<dbReference type="Pfam" id="PF13439">
    <property type="entry name" value="Glyco_transf_4"/>
    <property type="match status" value="1"/>
</dbReference>
<dbReference type="PANTHER" id="PTHR12526">
    <property type="entry name" value="GLYCOSYLTRANSFERASE"/>
    <property type="match status" value="1"/>
</dbReference>
<dbReference type="InterPro" id="IPR028098">
    <property type="entry name" value="Glyco_trans_4-like_N"/>
</dbReference>
<proteinExistence type="predicted"/>
<reference evidence="3 4" key="1">
    <citation type="submission" date="2018-04" db="EMBL/GenBank/DDBJ databases">
        <title>Genomic Encyclopedia of Archaeal and Bacterial Type Strains, Phase II (KMG-II): from individual species to whole genera.</title>
        <authorList>
            <person name="Goeker M."/>
        </authorList>
    </citation>
    <scope>NUCLEOTIDE SEQUENCE [LARGE SCALE GENOMIC DNA]</scope>
    <source>
        <strain evidence="3 4">DSM 23082</strain>
    </source>
</reference>
<name>A0A2T6AFQ7_9FLAO</name>
<dbReference type="EMBL" id="QBKQ01000003">
    <property type="protein sequence ID" value="PTX42627.1"/>
    <property type="molecule type" value="Genomic_DNA"/>
</dbReference>
<dbReference type="InterPro" id="IPR001296">
    <property type="entry name" value="Glyco_trans_1"/>
</dbReference>
<keyword evidence="4" id="KW-1185">Reference proteome</keyword>
<protein>
    <submittedName>
        <fullName evidence="3">Glycosyltransferase involved in cell wall biosynthesis</fullName>
    </submittedName>
</protein>
<evidence type="ECO:0000313" key="3">
    <source>
        <dbReference type="EMBL" id="PTX42627.1"/>
    </source>
</evidence>
<dbReference type="GO" id="GO:0016757">
    <property type="term" value="F:glycosyltransferase activity"/>
    <property type="evidence" value="ECO:0007669"/>
    <property type="project" value="InterPro"/>
</dbReference>
<dbReference type="AlphaFoldDB" id="A0A2T6AFQ7"/>
<keyword evidence="3" id="KW-0808">Transferase</keyword>
<evidence type="ECO:0000313" key="4">
    <source>
        <dbReference type="Proteomes" id="UP000244174"/>
    </source>
</evidence>
<evidence type="ECO:0000259" key="1">
    <source>
        <dbReference type="Pfam" id="PF00534"/>
    </source>
</evidence>
<organism evidence="3 4">
    <name type="scientific">Christiangramia gaetbulicola</name>
    <dbReference type="NCBI Taxonomy" id="703340"/>
    <lineage>
        <taxon>Bacteria</taxon>
        <taxon>Pseudomonadati</taxon>
        <taxon>Bacteroidota</taxon>
        <taxon>Flavobacteriia</taxon>
        <taxon>Flavobacteriales</taxon>
        <taxon>Flavobacteriaceae</taxon>
        <taxon>Christiangramia</taxon>
    </lineage>
</organism>
<dbReference type="Pfam" id="PF00534">
    <property type="entry name" value="Glycos_transf_1"/>
    <property type="match status" value="1"/>
</dbReference>
<evidence type="ECO:0000259" key="2">
    <source>
        <dbReference type="Pfam" id="PF13439"/>
    </source>
</evidence>